<evidence type="ECO:0000313" key="3">
    <source>
        <dbReference type="Proteomes" id="UP000308707"/>
    </source>
</evidence>
<dbReference type="GO" id="GO:0005886">
    <property type="term" value="C:plasma membrane"/>
    <property type="evidence" value="ECO:0007669"/>
    <property type="project" value="TreeGrafter"/>
</dbReference>
<feature type="transmembrane region" description="Helical" evidence="1">
    <location>
        <begin position="114"/>
        <end position="147"/>
    </location>
</feature>
<keyword evidence="1" id="KW-0472">Membrane</keyword>
<feature type="transmembrane region" description="Helical" evidence="1">
    <location>
        <begin position="20"/>
        <end position="43"/>
    </location>
</feature>
<dbReference type="RefSeq" id="WP_137265994.1">
    <property type="nucleotide sequence ID" value="NZ_SZUA01000001.1"/>
</dbReference>
<dbReference type="Proteomes" id="UP000308707">
    <property type="component" value="Unassembled WGS sequence"/>
</dbReference>
<gene>
    <name evidence="2" type="ORF">FCE95_05805</name>
</gene>
<dbReference type="InterPro" id="IPR051311">
    <property type="entry name" value="DedA_domain"/>
</dbReference>
<accession>A0A4U5JY97</accession>
<comment type="caution">
    <text evidence="2">The sequence shown here is derived from an EMBL/GenBank/DDBJ whole genome shotgun (WGS) entry which is preliminary data.</text>
</comment>
<evidence type="ECO:0000256" key="1">
    <source>
        <dbReference type="SAM" id="Phobius"/>
    </source>
</evidence>
<reference evidence="2 3" key="1">
    <citation type="submission" date="2019-04" db="EMBL/GenBank/DDBJ databases">
        <title>Reference strain of H23.</title>
        <authorList>
            <person name="Luo X."/>
        </authorList>
    </citation>
    <scope>NUCLEOTIDE SEQUENCE [LARGE SCALE GENOMIC DNA]</scope>
    <source>
        <strain evidence="2 3">H23</strain>
    </source>
</reference>
<dbReference type="PANTHER" id="PTHR42709:SF11">
    <property type="entry name" value="DEDA FAMILY PROTEIN"/>
    <property type="match status" value="1"/>
</dbReference>
<organism evidence="2 3">
    <name type="scientific">Luteimonas gilva</name>
    <dbReference type="NCBI Taxonomy" id="2572684"/>
    <lineage>
        <taxon>Bacteria</taxon>
        <taxon>Pseudomonadati</taxon>
        <taxon>Pseudomonadota</taxon>
        <taxon>Gammaproteobacteria</taxon>
        <taxon>Lysobacterales</taxon>
        <taxon>Lysobacteraceae</taxon>
        <taxon>Luteimonas</taxon>
    </lineage>
</organism>
<proteinExistence type="predicted"/>
<name>A0A4U5JY97_9GAMM</name>
<sequence length="204" mass="22515">MKLFGPLYQRALVWARHPRAPALLTGLSFVEAIIFPVMPEVMLAPMCLAQPKRGFWFATLSLAGSLAGALVGYALGHFAYELVKPLLVSLGWIDKIDEQVRYLREVSANSPWKAFWILVIAGFAPIPLKFFTWAAGIVGVPLLPFMASMFVGRGKRVYLLAGAIRLGGERAEKALHRYIEPVGWVALILLVLAFGYLLYRANAG</sequence>
<keyword evidence="3" id="KW-1185">Reference proteome</keyword>
<dbReference type="OrthoDB" id="9810270at2"/>
<dbReference type="AlphaFoldDB" id="A0A4U5JY97"/>
<dbReference type="EMBL" id="SZUA01000001">
    <property type="protein sequence ID" value="TKR33788.1"/>
    <property type="molecule type" value="Genomic_DNA"/>
</dbReference>
<evidence type="ECO:0000313" key="2">
    <source>
        <dbReference type="EMBL" id="TKR33788.1"/>
    </source>
</evidence>
<feature type="transmembrane region" description="Helical" evidence="1">
    <location>
        <begin position="55"/>
        <end position="80"/>
    </location>
</feature>
<dbReference type="PANTHER" id="PTHR42709">
    <property type="entry name" value="ALKALINE PHOSPHATASE LIKE PROTEIN"/>
    <property type="match status" value="1"/>
</dbReference>
<keyword evidence="1" id="KW-0812">Transmembrane</keyword>
<feature type="transmembrane region" description="Helical" evidence="1">
    <location>
        <begin position="178"/>
        <end position="199"/>
    </location>
</feature>
<keyword evidence="1" id="KW-1133">Transmembrane helix</keyword>
<protein>
    <submittedName>
        <fullName evidence="2">DedA family protein</fullName>
    </submittedName>
</protein>